<evidence type="ECO:0000313" key="2">
    <source>
        <dbReference type="Proteomes" id="UP000808337"/>
    </source>
</evidence>
<dbReference type="AlphaFoldDB" id="A0A9D7XPY8"/>
<sequence length="160" mass="18916">MEIYHLHVWACGDLDESVILDSSVHPPIIKNAGLIIDSWPSDDLFYSFPGFFVTDRLKSILEYWGFNELKFTKVERIIKGFNFMNNFPNAQLPILWLLETDPYSVSNNISNWQRKYLIVTKKALEYLRDNHVTHAEHNYIGSDIEEYFTSDRKDFWLDAF</sequence>
<dbReference type="EMBL" id="JADKGY010000006">
    <property type="protein sequence ID" value="MBK9982511.1"/>
    <property type="molecule type" value="Genomic_DNA"/>
</dbReference>
<comment type="caution">
    <text evidence="1">The sequence shown here is derived from an EMBL/GenBank/DDBJ whole genome shotgun (WGS) entry which is preliminary data.</text>
</comment>
<protein>
    <submittedName>
        <fullName evidence="1">Uncharacterized protein</fullName>
    </submittedName>
</protein>
<accession>A0A9D7XPY8</accession>
<dbReference type="Proteomes" id="UP000808337">
    <property type="component" value="Unassembled WGS sequence"/>
</dbReference>
<proteinExistence type="predicted"/>
<reference evidence="1 2" key="1">
    <citation type="submission" date="2020-10" db="EMBL/GenBank/DDBJ databases">
        <title>Connecting structure to function with the recovery of over 1000 high-quality activated sludge metagenome-assembled genomes encoding full-length rRNA genes using long-read sequencing.</title>
        <authorList>
            <person name="Singleton C.M."/>
            <person name="Petriglieri F."/>
            <person name="Kristensen J.M."/>
            <person name="Kirkegaard R.H."/>
            <person name="Michaelsen T.Y."/>
            <person name="Andersen M.H."/>
            <person name="Karst S.M."/>
            <person name="Dueholm M.S."/>
            <person name="Nielsen P.H."/>
            <person name="Albertsen M."/>
        </authorList>
    </citation>
    <scope>NUCLEOTIDE SEQUENCE [LARGE SCALE GENOMIC DNA]</scope>
    <source>
        <strain evidence="1">Ribe_18-Q3-R11-54_MAXAC.273</strain>
    </source>
</reference>
<evidence type="ECO:0000313" key="1">
    <source>
        <dbReference type="EMBL" id="MBK9982511.1"/>
    </source>
</evidence>
<organism evidence="1 2">
    <name type="scientific">Candidatus Opimibacter skivensis</name>
    <dbReference type="NCBI Taxonomy" id="2982028"/>
    <lineage>
        <taxon>Bacteria</taxon>
        <taxon>Pseudomonadati</taxon>
        <taxon>Bacteroidota</taxon>
        <taxon>Saprospiria</taxon>
        <taxon>Saprospirales</taxon>
        <taxon>Saprospiraceae</taxon>
        <taxon>Candidatus Opimibacter</taxon>
    </lineage>
</organism>
<name>A0A9D7XPY8_9BACT</name>
<gene>
    <name evidence="1" type="ORF">IPP15_08810</name>
</gene>